<dbReference type="PANTHER" id="PTHR46411">
    <property type="entry name" value="FAMILY ATPASE, PUTATIVE-RELATED"/>
    <property type="match status" value="1"/>
</dbReference>
<accession>A0AA39XX73</accession>
<organism evidence="3 4">
    <name type="scientific">Cercophora newfieldiana</name>
    <dbReference type="NCBI Taxonomy" id="92897"/>
    <lineage>
        <taxon>Eukaryota</taxon>
        <taxon>Fungi</taxon>
        <taxon>Dikarya</taxon>
        <taxon>Ascomycota</taxon>
        <taxon>Pezizomycotina</taxon>
        <taxon>Sordariomycetes</taxon>
        <taxon>Sordariomycetidae</taxon>
        <taxon>Sordariales</taxon>
        <taxon>Lasiosphaeriaceae</taxon>
        <taxon>Cercophora</taxon>
    </lineage>
</organism>
<name>A0AA39XX73_9PEZI</name>
<dbReference type="InterPro" id="IPR054289">
    <property type="entry name" value="DUF7025"/>
</dbReference>
<dbReference type="Pfam" id="PF22942">
    <property type="entry name" value="DUF7025"/>
    <property type="match status" value="1"/>
</dbReference>
<dbReference type="EMBL" id="JAULSV010000006">
    <property type="protein sequence ID" value="KAK0641739.1"/>
    <property type="molecule type" value="Genomic_DNA"/>
</dbReference>
<proteinExistence type="predicted"/>
<keyword evidence="3" id="KW-0378">Hydrolase</keyword>
<feature type="compositionally biased region" description="Basic and acidic residues" evidence="1">
    <location>
        <begin position="401"/>
        <end position="416"/>
    </location>
</feature>
<sequence length="786" mass="89534">MQKCLRRIYSTGGGALPRVGCFLSSFPPRHPPCLASTRPTRTPHRTMSGYVATGDSPLPHTPKLHRFFRRSKKPKPNAEHIGRSNSIQTFFEASGSTDPDARWVEYAPPSLPQAKMIKREGAALQVYKRRRRESLGHDGFYIYKVRIQSPFLRDALRDTLEIYGVTYDEHELYAQSYRPHRGLFFALDKVAELARTADSEITRNHCELLRSIIEDIFNDTFDRLEALEKEGKITFDLLWTLFPQRSIYVLQPQNSPPRGYRVESITQDSEEMCLTSEGIVFDGLRYGTVLYQTDVNFFEGSVDYADIPGLPYIDLDRRDDLRARLLKRARRALNMQTIAYMKTRGSGQANRAWLGAQDQEKVIIDPYLKGERSGTYKITPLPGYKIKDEVETETDEDEVEVERRRLDDTHGNDVSRLRYKPQAQQPNSGSSRNGAVREQRRRPTESEVDLNRRLVLESEENLLIMTDKVYGYSIDECTWGAFQVDDLITVQADKSVFEKVVLDEKKKDILKTLVESHRESPHRYDDLIPGKGQCLLVILSGPPGTGKNLVVESLSEYLGCPLLRADPTSIQPDIFVHGYDATLAQFLKDAMEWGSLVLFDEPDFLFQNQEHSTDRADLLAFLRQAEYFNGKSPLEITISGVTPFDETHAHLSDKLLISGIIFLTTNLGRTIDPAVLSRAQIHITFPSLTEDLRIRVWQNFVDRLPEDVGSLSSEDIAQLATWRVNGREIKNILNMAVSWYRKKGEFSVESIETLIENICPSAKKGEDVTHSTSDNVEEEGVDLLDL</sequence>
<reference evidence="3" key="1">
    <citation type="submission" date="2023-06" db="EMBL/GenBank/DDBJ databases">
        <title>Genome-scale phylogeny and comparative genomics of the fungal order Sordariales.</title>
        <authorList>
            <consortium name="Lawrence Berkeley National Laboratory"/>
            <person name="Hensen N."/>
            <person name="Bonometti L."/>
            <person name="Westerberg I."/>
            <person name="Brannstrom I.O."/>
            <person name="Guillou S."/>
            <person name="Cros-Aarteil S."/>
            <person name="Calhoun S."/>
            <person name="Haridas S."/>
            <person name="Kuo A."/>
            <person name="Mondo S."/>
            <person name="Pangilinan J."/>
            <person name="Riley R."/>
            <person name="Labutti K."/>
            <person name="Andreopoulos B."/>
            <person name="Lipzen A."/>
            <person name="Chen C."/>
            <person name="Yanf M."/>
            <person name="Daum C."/>
            <person name="Ng V."/>
            <person name="Clum A."/>
            <person name="Steindorff A."/>
            <person name="Ohm R."/>
            <person name="Martin F."/>
            <person name="Silar P."/>
            <person name="Natvig D."/>
            <person name="Lalanne C."/>
            <person name="Gautier V."/>
            <person name="Ament-Velasquez S.L."/>
            <person name="Kruys A."/>
            <person name="Hutchinson M.I."/>
            <person name="Powell A.J."/>
            <person name="Barry K."/>
            <person name="Miller A.N."/>
            <person name="Grigoriev I.V."/>
            <person name="Debuchy R."/>
            <person name="Gladieux P."/>
            <person name="Thoren M.H."/>
            <person name="Johannesson H."/>
        </authorList>
    </citation>
    <scope>NUCLEOTIDE SEQUENCE</scope>
    <source>
        <strain evidence="3">SMH2532-1</strain>
    </source>
</reference>
<dbReference type="Proteomes" id="UP001174936">
    <property type="component" value="Unassembled WGS sequence"/>
</dbReference>
<dbReference type="Pfam" id="PF00004">
    <property type="entry name" value="AAA"/>
    <property type="match status" value="1"/>
</dbReference>
<dbReference type="PANTHER" id="PTHR46411:SF3">
    <property type="entry name" value="AAA+ ATPASE DOMAIN-CONTAINING PROTEIN"/>
    <property type="match status" value="1"/>
</dbReference>
<feature type="region of interest" description="Disordered" evidence="1">
    <location>
        <begin position="388"/>
        <end position="447"/>
    </location>
</feature>
<dbReference type="InterPro" id="IPR003959">
    <property type="entry name" value="ATPase_AAA_core"/>
</dbReference>
<comment type="caution">
    <text evidence="3">The sequence shown here is derived from an EMBL/GenBank/DDBJ whole genome shotgun (WGS) entry which is preliminary data.</text>
</comment>
<evidence type="ECO:0000256" key="1">
    <source>
        <dbReference type="SAM" id="MobiDB-lite"/>
    </source>
</evidence>
<gene>
    <name evidence="3" type="ORF">B0T16DRAFT_220199</name>
</gene>
<protein>
    <submittedName>
        <fullName evidence="3">P-loop containing nucleoside triphosphate hydrolase protein</fullName>
    </submittedName>
</protein>
<dbReference type="GO" id="GO:0016887">
    <property type="term" value="F:ATP hydrolysis activity"/>
    <property type="evidence" value="ECO:0007669"/>
    <property type="project" value="InterPro"/>
</dbReference>
<dbReference type="GO" id="GO:0005524">
    <property type="term" value="F:ATP binding"/>
    <property type="evidence" value="ECO:0007669"/>
    <property type="project" value="InterPro"/>
</dbReference>
<feature type="compositionally biased region" description="Polar residues" evidence="1">
    <location>
        <begin position="422"/>
        <end position="433"/>
    </location>
</feature>
<evidence type="ECO:0000259" key="2">
    <source>
        <dbReference type="SMART" id="SM00382"/>
    </source>
</evidence>
<dbReference type="InterPro" id="IPR027417">
    <property type="entry name" value="P-loop_NTPase"/>
</dbReference>
<dbReference type="InterPro" id="IPR003593">
    <property type="entry name" value="AAA+_ATPase"/>
</dbReference>
<evidence type="ECO:0000313" key="3">
    <source>
        <dbReference type="EMBL" id="KAK0641739.1"/>
    </source>
</evidence>
<feature type="compositionally biased region" description="Acidic residues" evidence="1">
    <location>
        <begin position="390"/>
        <end position="400"/>
    </location>
</feature>
<keyword evidence="4" id="KW-1185">Reference proteome</keyword>
<feature type="compositionally biased region" description="Basic and acidic residues" evidence="1">
    <location>
        <begin position="435"/>
        <end position="447"/>
    </location>
</feature>
<dbReference type="Gene3D" id="3.40.50.300">
    <property type="entry name" value="P-loop containing nucleotide triphosphate hydrolases"/>
    <property type="match status" value="1"/>
</dbReference>
<dbReference type="SMART" id="SM00382">
    <property type="entry name" value="AAA"/>
    <property type="match status" value="1"/>
</dbReference>
<dbReference type="SUPFAM" id="SSF52540">
    <property type="entry name" value="P-loop containing nucleoside triphosphate hydrolases"/>
    <property type="match status" value="1"/>
</dbReference>
<evidence type="ECO:0000313" key="4">
    <source>
        <dbReference type="Proteomes" id="UP001174936"/>
    </source>
</evidence>
<dbReference type="AlphaFoldDB" id="A0AA39XX73"/>
<feature type="domain" description="AAA+ ATPase" evidence="2">
    <location>
        <begin position="533"/>
        <end position="687"/>
    </location>
</feature>